<evidence type="ECO:0000259" key="8">
    <source>
        <dbReference type="Pfam" id="PF17681"/>
    </source>
</evidence>
<comment type="subcellular location">
    <subcellularLocation>
        <location evidence="1">Cytoplasm</location>
        <location evidence="1">Cytoskeleton</location>
    </subcellularLocation>
</comment>
<dbReference type="AlphaFoldDB" id="A0A9P7BRQ7"/>
<name>A0A9P7BRQ7_RHIOR</name>
<gene>
    <name evidence="9" type="ORF">G6F64_006615</name>
</gene>
<evidence type="ECO:0000256" key="4">
    <source>
        <dbReference type="ARBA" id="ARBA00022701"/>
    </source>
</evidence>
<protein>
    <recommendedName>
        <fullName evidence="11">Spindle pole body component</fullName>
    </recommendedName>
</protein>
<organism evidence="9 10">
    <name type="scientific">Rhizopus oryzae</name>
    <name type="common">Mucormycosis agent</name>
    <name type="synonym">Rhizopus arrhizus var. delemar</name>
    <dbReference type="NCBI Taxonomy" id="64495"/>
    <lineage>
        <taxon>Eukaryota</taxon>
        <taxon>Fungi</taxon>
        <taxon>Fungi incertae sedis</taxon>
        <taxon>Mucoromycota</taxon>
        <taxon>Mucoromycotina</taxon>
        <taxon>Mucoromycetes</taxon>
        <taxon>Mucorales</taxon>
        <taxon>Mucorineae</taxon>
        <taxon>Rhizopodaceae</taxon>
        <taxon>Rhizopus</taxon>
    </lineage>
</organism>
<dbReference type="GO" id="GO:0000922">
    <property type="term" value="C:spindle pole"/>
    <property type="evidence" value="ECO:0007669"/>
    <property type="project" value="InterPro"/>
</dbReference>
<keyword evidence="5" id="KW-0206">Cytoskeleton</keyword>
<dbReference type="FunFam" id="1.20.120.1900:FF:000003">
    <property type="entry name" value="Gamma-tubulin complex component"/>
    <property type="match status" value="1"/>
</dbReference>
<dbReference type="GO" id="GO:0051011">
    <property type="term" value="F:microtubule minus-end binding"/>
    <property type="evidence" value="ECO:0007669"/>
    <property type="project" value="TreeGrafter"/>
</dbReference>
<dbReference type="GO" id="GO:0005874">
    <property type="term" value="C:microtubule"/>
    <property type="evidence" value="ECO:0007669"/>
    <property type="project" value="UniProtKB-KW"/>
</dbReference>
<feature type="region of interest" description="Disordered" evidence="6">
    <location>
        <begin position="135"/>
        <end position="157"/>
    </location>
</feature>
<reference evidence="9" key="1">
    <citation type="journal article" date="2020" name="Microb. Genom.">
        <title>Genetic diversity of clinical and environmental Mucorales isolates obtained from an investigation of mucormycosis cases among solid organ transplant recipients.</title>
        <authorList>
            <person name="Nguyen M.H."/>
            <person name="Kaul D."/>
            <person name="Muto C."/>
            <person name="Cheng S.J."/>
            <person name="Richter R.A."/>
            <person name="Bruno V.M."/>
            <person name="Liu G."/>
            <person name="Beyhan S."/>
            <person name="Sundermann A.J."/>
            <person name="Mounaud S."/>
            <person name="Pasculle A.W."/>
            <person name="Nierman W.C."/>
            <person name="Driscoll E."/>
            <person name="Cumbie R."/>
            <person name="Clancy C.J."/>
            <person name="Dupont C.L."/>
        </authorList>
    </citation>
    <scope>NUCLEOTIDE SEQUENCE</scope>
    <source>
        <strain evidence="9">GL11</strain>
    </source>
</reference>
<accession>A0A9P7BRQ7</accession>
<dbReference type="GO" id="GO:0051321">
    <property type="term" value="P:meiotic cell cycle"/>
    <property type="evidence" value="ECO:0007669"/>
    <property type="project" value="TreeGrafter"/>
</dbReference>
<dbReference type="Proteomes" id="UP000716291">
    <property type="component" value="Unassembled WGS sequence"/>
</dbReference>
<evidence type="ECO:0000256" key="3">
    <source>
        <dbReference type="ARBA" id="ARBA00022490"/>
    </source>
</evidence>
<evidence type="ECO:0000256" key="6">
    <source>
        <dbReference type="SAM" id="MobiDB-lite"/>
    </source>
</evidence>
<comment type="caution">
    <text evidence="9">The sequence shown here is derived from an EMBL/GenBank/DDBJ whole genome shotgun (WGS) entry which is preliminary data.</text>
</comment>
<keyword evidence="3" id="KW-0963">Cytoplasm</keyword>
<dbReference type="EMBL" id="JAANQT010000902">
    <property type="protein sequence ID" value="KAG1307686.1"/>
    <property type="molecule type" value="Genomic_DNA"/>
</dbReference>
<dbReference type="PANTHER" id="PTHR19302:SF14">
    <property type="entry name" value="GAMMA-TUBULIN COMPLEX COMPONENT 3"/>
    <property type="match status" value="1"/>
</dbReference>
<evidence type="ECO:0000313" key="10">
    <source>
        <dbReference type="Proteomes" id="UP000716291"/>
    </source>
</evidence>
<dbReference type="Pfam" id="PF04130">
    <property type="entry name" value="GCP_C_terminal"/>
    <property type="match status" value="1"/>
</dbReference>
<proteinExistence type="inferred from homology"/>
<feature type="domain" description="Gamma tubulin complex component C-terminal" evidence="7">
    <location>
        <begin position="517"/>
        <end position="826"/>
    </location>
</feature>
<dbReference type="InterPro" id="IPR042241">
    <property type="entry name" value="GCP_C_sf"/>
</dbReference>
<dbReference type="GO" id="GO:0005816">
    <property type="term" value="C:spindle pole body"/>
    <property type="evidence" value="ECO:0007669"/>
    <property type="project" value="UniProtKB-ARBA"/>
</dbReference>
<dbReference type="InterPro" id="IPR007259">
    <property type="entry name" value="GCP"/>
</dbReference>
<dbReference type="GO" id="GO:0043015">
    <property type="term" value="F:gamma-tubulin binding"/>
    <property type="evidence" value="ECO:0007669"/>
    <property type="project" value="InterPro"/>
</dbReference>
<keyword evidence="4" id="KW-0493">Microtubule</keyword>
<dbReference type="Gene3D" id="1.20.120.1900">
    <property type="entry name" value="Gamma-tubulin complex, C-terminal domain"/>
    <property type="match status" value="1"/>
</dbReference>
<feature type="compositionally biased region" description="Polar residues" evidence="6">
    <location>
        <begin position="142"/>
        <end position="157"/>
    </location>
</feature>
<dbReference type="GO" id="GO:0031122">
    <property type="term" value="P:cytoplasmic microtubule organization"/>
    <property type="evidence" value="ECO:0007669"/>
    <property type="project" value="TreeGrafter"/>
</dbReference>
<evidence type="ECO:0000256" key="5">
    <source>
        <dbReference type="ARBA" id="ARBA00023212"/>
    </source>
</evidence>
<evidence type="ECO:0000259" key="7">
    <source>
        <dbReference type="Pfam" id="PF04130"/>
    </source>
</evidence>
<dbReference type="GO" id="GO:0000930">
    <property type="term" value="C:gamma-tubulin complex"/>
    <property type="evidence" value="ECO:0007669"/>
    <property type="project" value="UniProtKB-ARBA"/>
</dbReference>
<dbReference type="GO" id="GO:0000278">
    <property type="term" value="P:mitotic cell cycle"/>
    <property type="evidence" value="ECO:0007669"/>
    <property type="project" value="TreeGrafter"/>
</dbReference>
<evidence type="ECO:0008006" key="11">
    <source>
        <dbReference type="Google" id="ProtNLM"/>
    </source>
</evidence>
<keyword evidence="10" id="KW-1185">Reference proteome</keyword>
<dbReference type="Pfam" id="PF17681">
    <property type="entry name" value="GCP_N_terminal"/>
    <property type="match status" value="1"/>
</dbReference>
<feature type="domain" description="Gamma tubulin complex component protein N-terminal" evidence="8">
    <location>
        <begin position="220"/>
        <end position="512"/>
    </location>
</feature>
<dbReference type="InterPro" id="IPR040457">
    <property type="entry name" value="GCP_C"/>
</dbReference>
<evidence type="ECO:0000256" key="1">
    <source>
        <dbReference type="ARBA" id="ARBA00004245"/>
    </source>
</evidence>
<sequence length="831" mass="97062">MSYSPILRSRTARNSLASTFSTKSDSTHLSRTLSKLLDRFDLFEHLDPEEAVKQQQDLLEKYNQILASQKEPSIIPDEDSIVKSIYDHLKQDTQTSEKAFQFAHLHNKLSSSRRLEKRWSVLYLILLLNNLPPENQQRESTKTSGTQSPISIHTSGLPNIEQDMDHLRPFKHYEMHVNNLSRYAKKKANFQFSDTTDPPAIQLAKVKAAYKRNVSESDILRDLVFVFQGINGQYIKADPSTDEYFIDKQFLHLSNPTEQLVYRLTETGWLYGRVRKFVEENIDSSRIGLVGQSLCAAIQDELTAYYKLIAIIEAQVEKQLVQRNPVMNEQSLTLKRLLVWMEDANSKMKLISMLVDACQGQKGGGLVSALHNYTKHGDPFIKGFITNMLQVVSKPFYDMLQRWVYEGELDDPYEEFFVACDFAVSEEVLWQHKYSIRENMLPSFLSKESAQKIFSIGKSLNFIRYSCHDSMDQYDIPTHTRDKFKYGEIQAVERAIDTIYLDTSKSLLDLLKIKYKLMDHLRALKRYLLLGQGDFIQYLMDVLGVKLDKPATTLFRHNLTGVLETTIRSSNAQYDEPEILNRLDVRLLEIQKNDLGWDVFTLDYHVDAPINTVINPSAMVRYLQVFNFLWRLKRVEYTLSASWRQWGKVSREFSQLPDVSQDLHQAQMTIQRMIHFIYQLQHYVLFEVLECSWEKLENDIEHRCIDLDSIIESHTNYLNEITEKGFLSGLKEKMLAERLNEIFDCILQYKIMLDRLYEHACQEAARQSDDANTSEENESLNKIRRDHEDIEGAFTMQVLQFLDMLKSYHDEDLRSLSTRLDYNNFYFLNNK</sequence>
<dbReference type="GO" id="GO:0051225">
    <property type="term" value="P:spindle assembly"/>
    <property type="evidence" value="ECO:0007669"/>
    <property type="project" value="TreeGrafter"/>
</dbReference>
<comment type="similarity">
    <text evidence="2">Belongs to the TUBGCP family.</text>
</comment>
<dbReference type="PANTHER" id="PTHR19302">
    <property type="entry name" value="GAMMA TUBULIN COMPLEX PROTEIN"/>
    <property type="match status" value="1"/>
</dbReference>
<dbReference type="GO" id="GO:0007020">
    <property type="term" value="P:microtubule nucleation"/>
    <property type="evidence" value="ECO:0007669"/>
    <property type="project" value="InterPro"/>
</dbReference>
<evidence type="ECO:0000256" key="2">
    <source>
        <dbReference type="ARBA" id="ARBA00010337"/>
    </source>
</evidence>
<evidence type="ECO:0000313" key="9">
    <source>
        <dbReference type="EMBL" id="KAG1307686.1"/>
    </source>
</evidence>
<dbReference type="InterPro" id="IPR041470">
    <property type="entry name" value="GCP_N"/>
</dbReference>